<accession>A0A0H1B4S1</accession>
<dbReference type="AlphaFoldDB" id="A0A0H1B4S1"/>
<name>A0A0H1B4S1_9EURO</name>
<reference evidence="2" key="1">
    <citation type="journal article" date="2015" name="PLoS Genet.">
        <title>The dynamic genome and transcriptome of the human fungal pathogen Blastomyces and close relative Emmonsia.</title>
        <authorList>
            <person name="Munoz J.F."/>
            <person name="Gauthier G.M."/>
            <person name="Desjardins C.A."/>
            <person name="Gallo J.E."/>
            <person name="Holder J."/>
            <person name="Sullivan T.D."/>
            <person name="Marty A.J."/>
            <person name="Carmen J.C."/>
            <person name="Chen Z."/>
            <person name="Ding L."/>
            <person name="Gujja S."/>
            <person name="Magrini V."/>
            <person name="Misas E."/>
            <person name="Mitreva M."/>
            <person name="Priest M."/>
            <person name="Saif S."/>
            <person name="Whiston E.A."/>
            <person name="Young S."/>
            <person name="Zeng Q."/>
            <person name="Goldman W.E."/>
            <person name="Mardis E.R."/>
            <person name="Taylor J.W."/>
            <person name="McEwen J.G."/>
            <person name="Clay O.K."/>
            <person name="Klein B.S."/>
            <person name="Cuomo C.A."/>
        </authorList>
    </citation>
    <scope>NUCLEOTIDE SEQUENCE [LARGE SCALE GENOMIC DNA]</scope>
    <source>
        <strain evidence="2">UAMH 139</strain>
    </source>
</reference>
<comment type="caution">
    <text evidence="1">The sequence shown here is derived from an EMBL/GenBank/DDBJ whole genome shotgun (WGS) entry which is preliminary data.</text>
</comment>
<evidence type="ECO:0000313" key="1">
    <source>
        <dbReference type="EMBL" id="KLJ06419.1"/>
    </source>
</evidence>
<protein>
    <submittedName>
        <fullName evidence="1">Uncharacterized protein</fullName>
    </submittedName>
</protein>
<keyword evidence="2" id="KW-1185">Reference proteome</keyword>
<sequence length="163" mass="18462">MYNALLKKGTPLDFFKRKRRKQRPFIRLSTQPEGLAEQGGLRPPTAAGRGLVCHANNTAKRRDEKIQSELTVFPVSASFMQAKIPGTWRPDDDDTNMPEQWKWVVLFLIDFLSPGAQKKLEGTFHVDHENAARSSTQGTRLLHLLRSESFLLAPCAMACRIWG</sequence>
<dbReference type="Proteomes" id="UP000053573">
    <property type="component" value="Unassembled WGS sequence"/>
</dbReference>
<evidence type="ECO:0000313" key="2">
    <source>
        <dbReference type="Proteomes" id="UP000053573"/>
    </source>
</evidence>
<gene>
    <name evidence="1" type="ORF">EMPG_10180</name>
</gene>
<proteinExistence type="predicted"/>
<organism evidence="1 2">
    <name type="scientific">Blastomyces silverae</name>
    <dbReference type="NCBI Taxonomy" id="2060906"/>
    <lineage>
        <taxon>Eukaryota</taxon>
        <taxon>Fungi</taxon>
        <taxon>Dikarya</taxon>
        <taxon>Ascomycota</taxon>
        <taxon>Pezizomycotina</taxon>
        <taxon>Eurotiomycetes</taxon>
        <taxon>Eurotiomycetidae</taxon>
        <taxon>Onygenales</taxon>
        <taxon>Ajellomycetaceae</taxon>
        <taxon>Blastomyces</taxon>
    </lineage>
</organism>
<dbReference type="EMBL" id="LDEV01003127">
    <property type="protein sequence ID" value="KLJ06419.1"/>
    <property type="molecule type" value="Genomic_DNA"/>
</dbReference>